<dbReference type="InterPro" id="IPR009003">
    <property type="entry name" value="Peptidase_S1_PA"/>
</dbReference>
<keyword evidence="9" id="KW-0732">Signal</keyword>
<sequence>MMEVKLASLFLGVLCLNAAASAQHSCGQRTLVGPPGLSRIVGGRDAPVGAWPWQVSVQLLSTHLCGGTVLDSIWVLTAAHCFHSYRWVSNRYFQVVVGLNVLSAPGPHVQTRSISEIVMHENYNYITSDNDVALLLLSSPLNFTDHVQPCCTPRNASHEVALNWSNCFISGWGVPYYQGETMDVLQEAEVELIERATCNQRTWYNGIITENMICAGLESGGVDSCQGDSGGPLQCYSESQETFYVVGVTSFGDKCGEPRKPGVYSKISRFADWVTATQGGARATAHRLTSSLITALLFAALTLL</sequence>
<evidence type="ECO:0000259" key="10">
    <source>
        <dbReference type="PROSITE" id="PS50240"/>
    </source>
</evidence>
<dbReference type="SMART" id="SM00020">
    <property type="entry name" value="Tryp_SPc"/>
    <property type="match status" value="1"/>
</dbReference>
<evidence type="ECO:0000256" key="8">
    <source>
        <dbReference type="RuleBase" id="RU363034"/>
    </source>
</evidence>
<protein>
    <recommendedName>
        <fullName evidence="3">Acrosin</fullName>
        <ecNumber evidence="2">3.4.21.10</ecNumber>
    </recommendedName>
</protein>
<keyword evidence="12" id="KW-1185">Reference proteome</keyword>
<feature type="signal peptide" evidence="9">
    <location>
        <begin position="1"/>
        <end position="22"/>
    </location>
</feature>
<dbReference type="Pfam" id="PF00089">
    <property type="entry name" value="Trypsin"/>
    <property type="match status" value="1"/>
</dbReference>
<evidence type="ECO:0000256" key="6">
    <source>
        <dbReference type="ARBA" id="ARBA00022825"/>
    </source>
</evidence>
<evidence type="ECO:0000313" key="12">
    <source>
        <dbReference type="Proteomes" id="UP000265000"/>
    </source>
</evidence>
<accession>A0A3Q2NW37</accession>
<dbReference type="Ensembl" id="ENSFHET00000010687.1">
    <property type="protein sequence ID" value="ENSFHEP00000003350.1"/>
    <property type="gene ID" value="ENSFHEG00000004211.1"/>
</dbReference>
<dbReference type="AlphaFoldDB" id="A0A3Q2NW37"/>
<dbReference type="STRING" id="8078.ENSFHEP00000003350"/>
<dbReference type="FunFam" id="2.40.10.10:FF:000003">
    <property type="entry name" value="Transmembrane serine protease 3"/>
    <property type="match status" value="1"/>
</dbReference>
<comment type="catalytic activity">
    <reaction evidence="1">
        <text>Preferential cleavage: Arg-|-Xaa, Lys-|-Xaa.</text>
        <dbReference type="EC" id="3.4.21.10"/>
    </reaction>
</comment>
<feature type="domain" description="Peptidase S1" evidence="10">
    <location>
        <begin position="40"/>
        <end position="279"/>
    </location>
</feature>
<evidence type="ECO:0000256" key="9">
    <source>
        <dbReference type="SAM" id="SignalP"/>
    </source>
</evidence>
<dbReference type="PROSITE" id="PS50240">
    <property type="entry name" value="TRYPSIN_DOM"/>
    <property type="match status" value="1"/>
</dbReference>
<organism evidence="11 12">
    <name type="scientific">Fundulus heteroclitus</name>
    <name type="common">Killifish</name>
    <name type="synonym">Mummichog</name>
    <dbReference type="NCBI Taxonomy" id="8078"/>
    <lineage>
        <taxon>Eukaryota</taxon>
        <taxon>Metazoa</taxon>
        <taxon>Chordata</taxon>
        <taxon>Craniata</taxon>
        <taxon>Vertebrata</taxon>
        <taxon>Euteleostomi</taxon>
        <taxon>Actinopterygii</taxon>
        <taxon>Neopterygii</taxon>
        <taxon>Teleostei</taxon>
        <taxon>Neoteleostei</taxon>
        <taxon>Acanthomorphata</taxon>
        <taxon>Ovalentaria</taxon>
        <taxon>Atherinomorphae</taxon>
        <taxon>Cyprinodontiformes</taxon>
        <taxon>Fundulidae</taxon>
        <taxon>Fundulus</taxon>
    </lineage>
</organism>
<evidence type="ECO:0000256" key="3">
    <source>
        <dbReference type="ARBA" id="ARBA00017161"/>
    </source>
</evidence>
<evidence type="ECO:0000313" key="11">
    <source>
        <dbReference type="Ensembl" id="ENSFHEP00000003350.1"/>
    </source>
</evidence>
<dbReference type="SUPFAM" id="SSF50494">
    <property type="entry name" value="Trypsin-like serine proteases"/>
    <property type="match status" value="1"/>
</dbReference>
<evidence type="ECO:0000256" key="5">
    <source>
        <dbReference type="ARBA" id="ARBA00022801"/>
    </source>
</evidence>
<feature type="chain" id="PRO_5018611831" description="Acrosin" evidence="9">
    <location>
        <begin position="23"/>
        <end position="304"/>
    </location>
</feature>
<dbReference type="PROSITE" id="PS00135">
    <property type="entry name" value="TRYPSIN_SER"/>
    <property type="match status" value="1"/>
</dbReference>
<dbReference type="Gene3D" id="2.40.10.10">
    <property type="entry name" value="Trypsin-like serine proteases"/>
    <property type="match status" value="2"/>
</dbReference>
<dbReference type="GeneTree" id="ENSGT00940000165418"/>
<keyword evidence="6 8" id="KW-0720">Serine protease</keyword>
<keyword evidence="7" id="KW-1015">Disulfide bond</keyword>
<dbReference type="GO" id="GO:0006508">
    <property type="term" value="P:proteolysis"/>
    <property type="evidence" value="ECO:0007669"/>
    <property type="project" value="UniProtKB-KW"/>
</dbReference>
<dbReference type="CDD" id="cd00190">
    <property type="entry name" value="Tryp_SPc"/>
    <property type="match status" value="1"/>
</dbReference>
<dbReference type="GO" id="GO:0004252">
    <property type="term" value="F:serine-type endopeptidase activity"/>
    <property type="evidence" value="ECO:0007669"/>
    <property type="project" value="InterPro"/>
</dbReference>
<dbReference type="InterPro" id="IPR018114">
    <property type="entry name" value="TRYPSIN_HIS"/>
</dbReference>
<dbReference type="PANTHER" id="PTHR24252:SF8">
    <property type="entry name" value="ACROSIN"/>
    <property type="match status" value="1"/>
</dbReference>
<keyword evidence="5 8" id="KW-0378">Hydrolase</keyword>
<dbReference type="PANTHER" id="PTHR24252">
    <property type="entry name" value="ACROSIN-RELATED"/>
    <property type="match status" value="1"/>
</dbReference>
<dbReference type="InterPro" id="IPR043504">
    <property type="entry name" value="Peptidase_S1_PA_chymotrypsin"/>
</dbReference>
<proteinExistence type="predicted"/>
<dbReference type="InterPro" id="IPR033116">
    <property type="entry name" value="TRYPSIN_SER"/>
</dbReference>
<reference evidence="11" key="2">
    <citation type="submission" date="2025-09" db="UniProtKB">
        <authorList>
            <consortium name="Ensembl"/>
        </authorList>
    </citation>
    <scope>IDENTIFICATION</scope>
</reference>
<dbReference type="InterPro" id="IPR001314">
    <property type="entry name" value="Peptidase_S1A"/>
</dbReference>
<evidence type="ECO:0000256" key="1">
    <source>
        <dbReference type="ARBA" id="ARBA00001656"/>
    </source>
</evidence>
<keyword evidence="4 8" id="KW-0645">Protease</keyword>
<evidence type="ECO:0000256" key="4">
    <source>
        <dbReference type="ARBA" id="ARBA00022670"/>
    </source>
</evidence>
<dbReference type="PRINTS" id="PR00722">
    <property type="entry name" value="CHYMOTRYPSIN"/>
</dbReference>
<evidence type="ECO:0000256" key="7">
    <source>
        <dbReference type="ARBA" id="ARBA00023157"/>
    </source>
</evidence>
<reference evidence="11" key="1">
    <citation type="submission" date="2025-08" db="UniProtKB">
        <authorList>
            <consortium name="Ensembl"/>
        </authorList>
    </citation>
    <scope>IDENTIFICATION</scope>
</reference>
<evidence type="ECO:0000256" key="2">
    <source>
        <dbReference type="ARBA" id="ARBA00012050"/>
    </source>
</evidence>
<name>A0A3Q2NW37_FUNHE</name>
<dbReference type="EC" id="3.4.21.10" evidence="2"/>
<dbReference type="PROSITE" id="PS00134">
    <property type="entry name" value="TRYPSIN_HIS"/>
    <property type="match status" value="1"/>
</dbReference>
<dbReference type="InterPro" id="IPR001254">
    <property type="entry name" value="Trypsin_dom"/>
</dbReference>
<dbReference type="Proteomes" id="UP000265000">
    <property type="component" value="Unplaced"/>
</dbReference>